<dbReference type="AlphaFoldDB" id="X1FL69"/>
<reference evidence="1" key="1">
    <citation type="journal article" date="2014" name="Front. Microbiol.">
        <title>High frequency of phylogenetically diverse reductive dehalogenase-homologous genes in deep subseafloor sedimentary metagenomes.</title>
        <authorList>
            <person name="Kawai M."/>
            <person name="Futagami T."/>
            <person name="Toyoda A."/>
            <person name="Takaki Y."/>
            <person name="Nishi S."/>
            <person name="Hori S."/>
            <person name="Arai W."/>
            <person name="Tsubouchi T."/>
            <person name="Morono Y."/>
            <person name="Uchiyama I."/>
            <person name="Ito T."/>
            <person name="Fujiyama A."/>
            <person name="Inagaki F."/>
            <person name="Takami H."/>
        </authorList>
    </citation>
    <scope>NUCLEOTIDE SEQUENCE</scope>
    <source>
        <strain evidence="1">Expedition CK06-06</strain>
    </source>
</reference>
<evidence type="ECO:0008006" key="2">
    <source>
        <dbReference type="Google" id="ProtNLM"/>
    </source>
</evidence>
<dbReference type="Gene3D" id="1.20.120.330">
    <property type="entry name" value="Nucleotidyltransferases domain 2"/>
    <property type="match status" value="1"/>
</dbReference>
<accession>X1FL69</accession>
<evidence type="ECO:0000313" key="1">
    <source>
        <dbReference type="EMBL" id="GAH45712.1"/>
    </source>
</evidence>
<gene>
    <name evidence="1" type="ORF">S03H2_17217</name>
</gene>
<comment type="caution">
    <text evidence="1">The sequence shown here is derived from an EMBL/GenBank/DDBJ whole genome shotgun (WGS) entry which is preliminary data.</text>
</comment>
<feature type="non-terminal residue" evidence="1">
    <location>
        <position position="1"/>
    </location>
</feature>
<dbReference type="SUPFAM" id="SSF81593">
    <property type="entry name" value="Nucleotidyltransferase substrate binding subunit/domain"/>
    <property type="match status" value="1"/>
</dbReference>
<protein>
    <recommendedName>
        <fullName evidence="2">HEPN domain-containing protein</fullName>
    </recommendedName>
</protein>
<dbReference type="EMBL" id="BARU01008856">
    <property type="protein sequence ID" value="GAH45712.1"/>
    <property type="molecule type" value="Genomic_DNA"/>
</dbReference>
<proteinExistence type="predicted"/>
<name>X1FL69_9ZZZZ</name>
<organism evidence="1">
    <name type="scientific">marine sediment metagenome</name>
    <dbReference type="NCBI Taxonomy" id="412755"/>
    <lineage>
        <taxon>unclassified sequences</taxon>
        <taxon>metagenomes</taxon>
        <taxon>ecological metagenomes</taxon>
    </lineage>
</organism>
<sequence length="42" mass="4809">PDAFVSGIPHDYYSKKNANDCLKWSKKILGLAEKFLKNIIKN</sequence>